<protein>
    <submittedName>
        <fullName evidence="2">Serine protease</fullName>
    </submittedName>
</protein>
<reference evidence="2" key="1">
    <citation type="submission" date="2022-06" db="EMBL/GenBank/DDBJ databases">
        <title>WGS of actinobacteria.</title>
        <authorList>
            <person name="Thawai C."/>
        </authorList>
    </citation>
    <scope>NUCLEOTIDE SEQUENCE</scope>
    <source>
        <strain evidence="2">AA8</strain>
    </source>
</reference>
<name>A0A9X2LC62_9ACTN</name>
<keyword evidence="1" id="KW-0812">Transmembrane</keyword>
<keyword evidence="2" id="KW-0378">Hydrolase</keyword>
<dbReference type="GO" id="GO:0006508">
    <property type="term" value="P:proteolysis"/>
    <property type="evidence" value="ECO:0007669"/>
    <property type="project" value="UniProtKB-KW"/>
</dbReference>
<keyword evidence="3" id="KW-1185">Reference proteome</keyword>
<dbReference type="Pfam" id="PF13365">
    <property type="entry name" value="Trypsin_2"/>
    <property type="match status" value="1"/>
</dbReference>
<feature type="transmembrane region" description="Helical" evidence="1">
    <location>
        <begin position="543"/>
        <end position="562"/>
    </location>
</feature>
<dbReference type="AlphaFoldDB" id="A0A9X2LC62"/>
<dbReference type="GO" id="GO:0008233">
    <property type="term" value="F:peptidase activity"/>
    <property type="evidence" value="ECO:0007669"/>
    <property type="project" value="UniProtKB-KW"/>
</dbReference>
<evidence type="ECO:0000256" key="1">
    <source>
        <dbReference type="SAM" id="Phobius"/>
    </source>
</evidence>
<organism evidence="2 3">
    <name type="scientific">Streptomyces telluris</name>
    <dbReference type="NCBI Taxonomy" id="2720021"/>
    <lineage>
        <taxon>Bacteria</taxon>
        <taxon>Bacillati</taxon>
        <taxon>Actinomycetota</taxon>
        <taxon>Actinomycetes</taxon>
        <taxon>Kitasatosporales</taxon>
        <taxon>Streptomycetaceae</taxon>
        <taxon>Streptomyces</taxon>
    </lineage>
</organism>
<sequence>MSGTLRAGRPVGPEHGRVAAVHITGGRGSGYLLTPRLVLTAAHVLGDEPEARVTVVGGTGSRRAQVVWRGEGACDAALLLCGSDLVRPETAARLSPVHWARLTDDSPLRGCQAMGFPRAQHDKSRGVDVEHIECALRPGSGLIRNRYVLDVKDVTPEPAGGDSPWQGMSGAALFADGLLLGVVAEAPRNWRHQRLEAVKGRTLLDDASFVDVVTLHAGAAPLVTGLSPAARARKPLALAGVLHATPRDLARTVRAHWTAARQQFFDRTGTAPEPAEGRRDLLAWLQQFDDPFSDDVEGRRDLIDRRLTDPGVTPDLKVLHLLGWLDPDGEAVWKGTRVTMESLATACLQGRLDTDGPAAEVYRDLCAGGLLDALAAFTELRGLRGTQEAWEDAWETWRQVAGTVGYWPAPAREWAEGGARGFLLASLLPDPLAGEWIRTALGRVVPPAAGSVGWYDRLCAAGGDPSSPVGQLVRTDFAAYAAVDAERLAQQAAHEAKQRAEQAAREEEARACAAAHAEHERRWAAYEVARYTPAARLGAAGRVTLWLGAWGVLSVAAAWLVWGATWPSMAATISWHLPLLTLAAYAARLPKAVRLGAAYQPPLRSPQKWIPAGLAALRGGLLKAGFVLGTVLVAGVVLHDVGLILTTVCFLCLCVVVFLFAARDEGEASWTLRNWDDEHRARLQAHVSRQQEAEGRPVNMRHLSARERAATYQAVLRDFSDGRIDIAGYRQQLRSTGRDGD</sequence>
<accession>A0A9X2LC62</accession>
<proteinExistence type="predicted"/>
<dbReference type="SUPFAM" id="SSF50494">
    <property type="entry name" value="Trypsin-like serine proteases"/>
    <property type="match status" value="1"/>
</dbReference>
<feature type="transmembrane region" description="Helical" evidence="1">
    <location>
        <begin position="643"/>
        <end position="662"/>
    </location>
</feature>
<keyword evidence="1" id="KW-1133">Transmembrane helix</keyword>
<keyword evidence="1" id="KW-0472">Membrane</keyword>
<feature type="transmembrane region" description="Helical" evidence="1">
    <location>
        <begin position="609"/>
        <end position="637"/>
    </location>
</feature>
<evidence type="ECO:0000313" key="2">
    <source>
        <dbReference type="EMBL" id="MCQ8768557.1"/>
    </source>
</evidence>
<gene>
    <name evidence="2" type="ORF">NQU55_02000</name>
</gene>
<dbReference type="Proteomes" id="UP001142374">
    <property type="component" value="Unassembled WGS sequence"/>
</dbReference>
<dbReference type="RefSeq" id="WP_168092018.1">
    <property type="nucleotide sequence ID" value="NZ_JAATER010000050.1"/>
</dbReference>
<evidence type="ECO:0000313" key="3">
    <source>
        <dbReference type="Proteomes" id="UP001142374"/>
    </source>
</evidence>
<dbReference type="EMBL" id="JANIID010000001">
    <property type="protein sequence ID" value="MCQ8768557.1"/>
    <property type="molecule type" value="Genomic_DNA"/>
</dbReference>
<dbReference type="InterPro" id="IPR009003">
    <property type="entry name" value="Peptidase_S1_PA"/>
</dbReference>
<keyword evidence="2" id="KW-0645">Protease</keyword>
<comment type="caution">
    <text evidence="2">The sequence shown here is derived from an EMBL/GenBank/DDBJ whole genome shotgun (WGS) entry which is preliminary data.</text>
</comment>